<dbReference type="GO" id="GO:0009103">
    <property type="term" value="P:lipopolysaccharide biosynthetic process"/>
    <property type="evidence" value="ECO:0007669"/>
    <property type="project" value="TreeGrafter"/>
</dbReference>
<feature type="domain" description="Glycosyl transferase family 1" evidence="2">
    <location>
        <begin position="192"/>
        <end position="342"/>
    </location>
</feature>
<dbReference type="GO" id="GO:0016757">
    <property type="term" value="F:glycosyltransferase activity"/>
    <property type="evidence" value="ECO:0007669"/>
    <property type="project" value="InterPro"/>
</dbReference>
<dbReference type="Pfam" id="PF13439">
    <property type="entry name" value="Glyco_transf_4"/>
    <property type="match status" value="1"/>
</dbReference>
<keyword evidence="5" id="KW-1185">Reference proteome</keyword>
<accession>A0A7S8EDA8</accession>
<feature type="domain" description="Glycosyltransferase subfamily 4-like N-terminal" evidence="3">
    <location>
        <begin position="19"/>
        <end position="173"/>
    </location>
</feature>
<protein>
    <submittedName>
        <fullName evidence="4">Glycosyltransferase family 4 protein</fullName>
    </submittedName>
</protein>
<dbReference type="FunFam" id="3.40.50.2000:FF:000119">
    <property type="entry name" value="Glycosyl transferase group 1"/>
    <property type="match status" value="1"/>
</dbReference>
<evidence type="ECO:0000259" key="3">
    <source>
        <dbReference type="Pfam" id="PF13439"/>
    </source>
</evidence>
<dbReference type="EMBL" id="CP062983">
    <property type="protein sequence ID" value="QPC84834.1"/>
    <property type="molecule type" value="Genomic_DNA"/>
</dbReference>
<evidence type="ECO:0000313" key="5">
    <source>
        <dbReference type="Proteomes" id="UP000594468"/>
    </source>
</evidence>
<organism evidence="4 5">
    <name type="scientific">Phototrophicus methaneseepsis</name>
    <dbReference type="NCBI Taxonomy" id="2710758"/>
    <lineage>
        <taxon>Bacteria</taxon>
        <taxon>Bacillati</taxon>
        <taxon>Chloroflexota</taxon>
        <taxon>Candidatus Thermofontia</taxon>
        <taxon>Phototrophicales</taxon>
        <taxon>Phototrophicaceae</taxon>
        <taxon>Phototrophicus</taxon>
    </lineage>
</organism>
<dbReference type="AlphaFoldDB" id="A0A7S8EDA8"/>
<dbReference type="Gene3D" id="3.40.50.2000">
    <property type="entry name" value="Glycogen Phosphorylase B"/>
    <property type="match status" value="2"/>
</dbReference>
<dbReference type="InterPro" id="IPR001296">
    <property type="entry name" value="Glyco_trans_1"/>
</dbReference>
<reference evidence="4 5" key="1">
    <citation type="submission" date="2020-02" db="EMBL/GenBank/DDBJ databases">
        <authorList>
            <person name="Zheng R.K."/>
            <person name="Sun C.M."/>
        </authorList>
    </citation>
    <scope>NUCLEOTIDE SEQUENCE [LARGE SCALE GENOMIC DNA]</scope>
    <source>
        <strain evidence="5">rifampicinis</strain>
    </source>
</reference>
<gene>
    <name evidence="4" type="ORF">G4Y79_10820</name>
</gene>
<dbReference type="PANTHER" id="PTHR46401">
    <property type="entry name" value="GLYCOSYLTRANSFERASE WBBK-RELATED"/>
    <property type="match status" value="1"/>
</dbReference>
<name>A0A7S8EDA8_9CHLR</name>
<dbReference type="KEGG" id="pmet:G4Y79_10820"/>
<evidence type="ECO:0000256" key="1">
    <source>
        <dbReference type="ARBA" id="ARBA00022679"/>
    </source>
</evidence>
<sequence length="366" mass="40589">MSLNIAIDASRTTVARATGTEHYARELLRHLVLHNDSKADPHRFTFYFRDEPPADLFPASVNIEKRVIPFSRLWTHLRFAAAIWQQRPDVTFVPAHTLPFVFPGPSVVTVHDLGYLHFPQAHPARQRAYLDLTTRYSARRASVVLADSQATADDLTHFYGTPQDKIRVVYPGVAAPGGGEGLHLSQKYGIPNDYLLFIGTLQPRKNIARLVRAFTLWKQSHPESDLGLVLAGGKGWLFDESWLNGTEDVYLTGYIDEADKGPMMRHAMGLVFPSLYEGFGFPVIEAMHVGTPVIASNTSSLPELVGEAGLLVDPLNEQAIASAIDLLVSQPRLREKVRHTGYAQAARFTWEQAAEATLAALEEAAR</sequence>
<dbReference type="CDD" id="cd03809">
    <property type="entry name" value="GT4_MtfB-like"/>
    <property type="match status" value="1"/>
</dbReference>
<dbReference type="InterPro" id="IPR028098">
    <property type="entry name" value="Glyco_trans_4-like_N"/>
</dbReference>
<dbReference type="Pfam" id="PF00534">
    <property type="entry name" value="Glycos_transf_1"/>
    <property type="match status" value="1"/>
</dbReference>
<dbReference type="SUPFAM" id="SSF53756">
    <property type="entry name" value="UDP-Glycosyltransferase/glycogen phosphorylase"/>
    <property type="match status" value="1"/>
</dbReference>
<dbReference type="PANTHER" id="PTHR46401:SF2">
    <property type="entry name" value="GLYCOSYLTRANSFERASE WBBK-RELATED"/>
    <property type="match status" value="1"/>
</dbReference>
<keyword evidence="1 4" id="KW-0808">Transferase</keyword>
<evidence type="ECO:0000259" key="2">
    <source>
        <dbReference type="Pfam" id="PF00534"/>
    </source>
</evidence>
<proteinExistence type="predicted"/>
<dbReference type="RefSeq" id="WP_195172897.1">
    <property type="nucleotide sequence ID" value="NZ_CP062983.1"/>
</dbReference>
<dbReference type="Proteomes" id="UP000594468">
    <property type="component" value="Chromosome"/>
</dbReference>
<evidence type="ECO:0000313" key="4">
    <source>
        <dbReference type="EMBL" id="QPC84834.1"/>
    </source>
</evidence>